<reference evidence="1" key="1">
    <citation type="submission" date="2018-05" db="EMBL/GenBank/DDBJ databases">
        <authorList>
            <person name="Lanie J.A."/>
            <person name="Ng W.-L."/>
            <person name="Kazmierczak K.M."/>
            <person name="Andrzejewski T.M."/>
            <person name="Davidsen T.M."/>
            <person name="Wayne K.J."/>
            <person name="Tettelin H."/>
            <person name="Glass J.I."/>
            <person name="Rusch D."/>
            <person name="Podicherti R."/>
            <person name="Tsui H.-C.T."/>
            <person name="Winkler M.E."/>
        </authorList>
    </citation>
    <scope>NUCLEOTIDE SEQUENCE</scope>
</reference>
<proteinExistence type="predicted"/>
<protein>
    <submittedName>
        <fullName evidence="1">Uncharacterized protein</fullName>
    </submittedName>
</protein>
<evidence type="ECO:0000313" key="1">
    <source>
        <dbReference type="EMBL" id="SUZ63319.1"/>
    </source>
</evidence>
<sequence>MDNLLSFTSIFVDGLDPKDAVASTFI</sequence>
<organism evidence="1">
    <name type="scientific">marine metagenome</name>
    <dbReference type="NCBI Taxonomy" id="408172"/>
    <lineage>
        <taxon>unclassified sequences</taxon>
        <taxon>metagenomes</taxon>
        <taxon>ecological metagenomes</taxon>
    </lineage>
</organism>
<dbReference type="EMBL" id="UINC01000913">
    <property type="protein sequence ID" value="SUZ63319.1"/>
    <property type="molecule type" value="Genomic_DNA"/>
</dbReference>
<accession>A0A381PAT5</accession>
<dbReference type="AlphaFoldDB" id="A0A381PAT5"/>
<name>A0A381PAT5_9ZZZZ</name>
<gene>
    <name evidence="1" type="ORF">METZ01_LOCUS16173</name>
</gene>